<evidence type="ECO:0000256" key="5">
    <source>
        <dbReference type="ARBA" id="ARBA00023224"/>
    </source>
</evidence>
<feature type="domain" description="Methyl-accepting transducer" evidence="10">
    <location>
        <begin position="398"/>
        <end position="634"/>
    </location>
</feature>
<dbReference type="Pfam" id="PF00015">
    <property type="entry name" value="MCPsignal"/>
    <property type="match status" value="1"/>
</dbReference>
<comment type="similarity">
    <text evidence="6">Belongs to the methyl-accepting chemotaxis (MCP) protein family.</text>
</comment>
<dbReference type="PROSITE" id="PS50111">
    <property type="entry name" value="CHEMOTAXIS_TRANSDUC_2"/>
    <property type="match status" value="1"/>
</dbReference>
<keyword evidence="2 9" id="KW-0812">Transmembrane</keyword>
<proteinExistence type="inferred from homology"/>
<evidence type="ECO:0000256" key="1">
    <source>
        <dbReference type="ARBA" id="ARBA00004141"/>
    </source>
</evidence>
<evidence type="ECO:0000313" key="12">
    <source>
        <dbReference type="EMBL" id="PWN55376.1"/>
    </source>
</evidence>
<dbReference type="RefSeq" id="WP_109720918.1">
    <property type="nucleotide sequence ID" value="NZ_QEQK01000011.1"/>
</dbReference>
<keyword evidence="5 7" id="KW-0807">Transducer</keyword>
<reference evidence="12 13" key="1">
    <citation type="submission" date="2018-05" db="EMBL/GenBank/DDBJ databases">
        <title>Abyssibacter profundi OUC007T gen. nov., sp. nov, a marine bacterium isolated from seawater of the Mariana Trench.</title>
        <authorList>
            <person name="Zhou S."/>
        </authorList>
    </citation>
    <scope>NUCLEOTIDE SEQUENCE [LARGE SCALE GENOMIC DNA]</scope>
    <source>
        <strain evidence="12 13">OUC007</strain>
    </source>
</reference>
<feature type="region of interest" description="Disordered" evidence="8">
    <location>
        <begin position="672"/>
        <end position="700"/>
    </location>
</feature>
<dbReference type="PANTHER" id="PTHR32089:SF119">
    <property type="entry name" value="METHYL-ACCEPTING CHEMOTAXIS PROTEIN CTPL"/>
    <property type="match status" value="1"/>
</dbReference>
<feature type="transmembrane region" description="Helical" evidence="9">
    <location>
        <begin position="306"/>
        <end position="327"/>
    </location>
</feature>
<dbReference type="GO" id="GO:0007165">
    <property type="term" value="P:signal transduction"/>
    <property type="evidence" value="ECO:0007669"/>
    <property type="project" value="UniProtKB-KW"/>
</dbReference>
<dbReference type="GO" id="GO:0016020">
    <property type="term" value="C:membrane"/>
    <property type="evidence" value="ECO:0007669"/>
    <property type="project" value="UniProtKB-SubCell"/>
</dbReference>
<evidence type="ECO:0000256" key="2">
    <source>
        <dbReference type="ARBA" id="ARBA00022692"/>
    </source>
</evidence>
<evidence type="ECO:0000256" key="8">
    <source>
        <dbReference type="SAM" id="MobiDB-lite"/>
    </source>
</evidence>
<gene>
    <name evidence="12" type="ORF">DEH80_12905</name>
</gene>
<dbReference type="CDD" id="cd11386">
    <property type="entry name" value="MCP_signal"/>
    <property type="match status" value="1"/>
</dbReference>
<evidence type="ECO:0000313" key="13">
    <source>
        <dbReference type="Proteomes" id="UP000251800"/>
    </source>
</evidence>
<dbReference type="OrthoDB" id="9177152at2"/>
<keyword evidence="3 9" id="KW-1133">Transmembrane helix</keyword>
<dbReference type="InterPro" id="IPR003660">
    <property type="entry name" value="HAMP_dom"/>
</dbReference>
<evidence type="ECO:0000256" key="7">
    <source>
        <dbReference type="PROSITE-ProRule" id="PRU00284"/>
    </source>
</evidence>
<feature type="transmembrane region" description="Helical" evidence="9">
    <location>
        <begin position="12"/>
        <end position="33"/>
    </location>
</feature>
<dbReference type="SMART" id="SM00283">
    <property type="entry name" value="MA"/>
    <property type="match status" value="1"/>
</dbReference>
<dbReference type="Gene3D" id="1.10.287.950">
    <property type="entry name" value="Methyl-accepting chemotaxis protein"/>
    <property type="match status" value="1"/>
</dbReference>
<name>A0A363UIX6_9GAMM</name>
<dbReference type="InterPro" id="IPR004089">
    <property type="entry name" value="MCPsignal_dom"/>
</dbReference>
<dbReference type="AlphaFoldDB" id="A0A363UIX6"/>
<feature type="compositionally biased region" description="Acidic residues" evidence="8">
    <location>
        <begin position="676"/>
        <end position="700"/>
    </location>
</feature>
<dbReference type="EMBL" id="QEQK01000011">
    <property type="protein sequence ID" value="PWN55376.1"/>
    <property type="molecule type" value="Genomic_DNA"/>
</dbReference>
<evidence type="ECO:0000259" key="10">
    <source>
        <dbReference type="PROSITE" id="PS50111"/>
    </source>
</evidence>
<dbReference type="PANTHER" id="PTHR32089">
    <property type="entry name" value="METHYL-ACCEPTING CHEMOTAXIS PROTEIN MCPB"/>
    <property type="match status" value="1"/>
</dbReference>
<protein>
    <submittedName>
        <fullName evidence="12">Chemotaxis protein</fullName>
    </submittedName>
</protein>
<evidence type="ECO:0000256" key="3">
    <source>
        <dbReference type="ARBA" id="ARBA00022989"/>
    </source>
</evidence>
<dbReference type="Proteomes" id="UP000251800">
    <property type="component" value="Unassembled WGS sequence"/>
</dbReference>
<sequence length="700" mass="74980">MAEGAKRVRGTRLAILLLLLAMTSIAAALFILYRVDQVAQWDRDYIALSVDSSSVAENIARLADDITRGLPPDTRNMEGLRLTFEDNIYAMREGDEFINLPPAPAPLQENIDALEAEFQPMSDAIDEILDRRAAYVLIQQEAAAIENLAPEVTAPLESAISTLATRSAPAEQITLTADLLVQVNQLPVQAAAVSQQGYDADTLATELAANVDALSAQLRQLLSGEGLGFQPARIETVDAAVADALAGMQQIRESVTTITEEATELAVVQSAAAEISRLRNNVKFTAENNVQQSFLDYRDGRQLEALHGYVLGGITVILLVIFVTVLLRQARARARELEEADAAQQEAILRLLDEITTLADGDLTVDVTVTEDFTGAIADSINYTIDTLRSLVGTITATSDEITQSASGTEAVTQQLNAASRRQADEINSVSQAIGAMSQSMQQVSHRADELAQDAQASVETAHTGSETVRRTVDGMTALRDQIQETAKRIKRLGESSQEIGNIIEFINDIAEQTNTLALNASIQAAMAGEAGRGFAVVAEEVQRLAERAGNATRQIETLVKTIQADTNEAIVSMERSTTNVVSNAQLSEAAGEALDRIEASSTDLSRLISDISNDARTQTESATDLAGRIQVIQDIAGQTQVASDTTASAVSNLNALSVKLRESVAGFKLPSAETADAEDLDFDDTVVDPTPTDEERDAA</sequence>
<evidence type="ECO:0000259" key="11">
    <source>
        <dbReference type="PROSITE" id="PS50885"/>
    </source>
</evidence>
<dbReference type="GO" id="GO:0006935">
    <property type="term" value="P:chemotaxis"/>
    <property type="evidence" value="ECO:0007669"/>
    <property type="project" value="UniProtKB-ARBA"/>
</dbReference>
<keyword evidence="4 9" id="KW-0472">Membrane</keyword>
<evidence type="ECO:0000256" key="9">
    <source>
        <dbReference type="SAM" id="Phobius"/>
    </source>
</evidence>
<dbReference type="SUPFAM" id="SSF58104">
    <property type="entry name" value="Methyl-accepting chemotaxis protein (MCP) signaling domain"/>
    <property type="match status" value="1"/>
</dbReference>
<evidence type="ECO:0000256" key="6">
    <source>
        <dbReference type="ARBA" id="ARBA00029447"/>
    </source>
</evidence>
<feature type="domain" description="HAMP" evidence="11">
    <location>
        <begin position="342"/>
        <end position="393"/>
    </location>
</feature>
<dbReference type="PROSITE" id="PS50885">
    <property type="entry name" value="HAMP"/>
    <property type="match status" value="1"/>
</dbReference>
<accession>A0A363UIX6</accession>
<comment type="caution">
    <text evidence="12">The sequence shown here is derived from an EMBL/GenBank/DDBJ whole genome shotgun (WGS) entry which is preliminary data.</text>
</comment>
<organism evidence="12 13">
    <name type="scientific">Abyssibacter profundi</name>
    <dbReference type="NCBI Taxonomy" id="2182787"/>
    <lineage>
        <taxon>Bacteria</taxon>
        <taxon>Pseudomonadati</taxon>
        <taxon>Pseudomonadota</taxon>
        <taxon>Gammaproteobacteria</taxon>
        <taxon>Chromatiales</taxon>
        <taxon>Oceanococcaceae</taxon>
        <taxon>Abyssibacter</taxon>
    </lineage>
</organism>
<comment type="subcellular location">
    <subcellularLocation>
        <location evidence="1">Membrane</location>
        <topology evidence="1">Multi-pass membrane protein</topology>
    </subcellularLocation>
</comment>
<keyword evidence="13" id="KW-1185">Reference proteome</keyword>
<evidence type="ECO:0000256" key="4">
    <source>
        <dbReference type="ARBA" id="ARBA00023136"/>
    </source>
</evidence>